<dbReference type="Pfam" id="PF20508">
    <property type="entry name" value="DUF6734"/>
    <property type="match status" value="1"/>
</dbReference>
<accession>A0A4Q8QCF6</accession>
<gene>
    <name evidence="2" type="ORF">EW142_15710</name>
</gene>
<protein>
    <recommendedName>
        <fullName evidence="1">DUF6734 domain-containing protein</fullName>
    </recommendedName>
</protein>
<organism evidence="2 3">
    <name type="scientific">Flagellimonas allohymeniacidonis</name>
    <dbReference type="NCBI Taxonomy" id="2517819"/>
    <lineage>
        <taxon>Bacteria</taxon>
        <taxon>Pseudomonadati</taxon>
        <taxon>Bacteroidota</taxon>
        <taxon>Flavobacteriia</taxon>
        <taxon>Flavobacteriales</taxon>
        <taxon>Flavobacteriaceae</taxon>
        <taxon>Flagellimonas</taxon>
    </lineage>
</organism>
<dbReference type="EMBL" id="SGIU01000002">
    <property type="protein sequence ID" value="TAI48092.1"/>
    <property type="molecule type" value="Genomic_DNA"/>
</dbReference>
<dbReference type="RefSeq" id="WP_130615500.1">
    <property type="nucleotide sequence ID" value="NZ_SGIU01000002.1"/>
</dbReference>
<dbReference type="AlphaFoldDB" id="A0A4Q8QCF6"/>
<feature type="domain" description="DUF6734" evidence="1">
    <location>
        <begin position="1"/>
        <end position="286"/>
    </location>
</feature>
<dbReference type="InterPro" id="IPR046621">
    <property type="entry name" value="DUF6734"/>
</dbReference>
<dbReference type="OrthoDB" id="771064at2"/>
<sequence length="539" mass="63189">MKVVQTFWSGNADHTSPIHMKGGWESSEYNWMSWALSALLLRRHYDRLELYTDELGKKNLVDMLGLPYTKVHVVFDRNSKIHPKLFALAKIKTYSLQEEPFIHIDGDVFLWNPLPESLNNAKLIASNQEVDLFFNKEILKDMGEHFKYIPHHLKNVLNEPHTFASNAGIFGGTYLPFIKKYCSTAEQIIEENTDNLDKVNLGYLNMLVEQISLFYLARQENIKTEYYVSEPVDHPLYQDYWRFADIPEVPMIHPVGGCKKIPYVLHHLARRLQLEFPNAYYRILKLCKNGTVPLRNRFYDHLDFTTVENGHELNKSYFLGQKGQFLKLQDSIFNSLKFYRRTLLVAKHYYPNLDLSEGNLEAFVQQEGMPDPVKEVFLLETKYQKCLENLFLEIQKGEIYESELIHYQKTATFYMEPKWIQRKVVLKDGVEAVDLSKPWGLLNSEDPKKALVQILKVPRKKYCMTLSIDLLTLSVQESYYDELDAIIISLIKRPIEIESLLKLLLDYFDEEISIEDQQYKLLVFDVLKRLAFENIVTVL</sequence>
<evidence type="ECO:0000259" key="1">
    <source>
        <dbReference type="Pfam" id="PF20508"/>
    </source>
</evidence>
<name>A0A4Q8QCF6_9FLAO</name>
<comment type="caution">
    <text evidence="2">The sequence shown here is derived from an EMBL/GenBank/DDBJ whole genome shotgun (WGS) entry which is preliminary data.</text>
</comment>
<keyword evidence="3" id="KW-1185">Reference proteome</keyword>
<evidence type="ECO:0000313" key="3">
    <source>
        <dbReference type="Proteomes" id="UP000291981"/>
    </source>
</evidence>
<dbReference type="Proteomes" id="UP000291981">
    <property type="component" value="Unassembled WGS sequence"/>
</dbReference>
<proteinExistence type="predicted"/>
<reference evidence="2 3" key="1">
    <citation type="submission" date="2019-02" db="EMBL/GenBank/DDBJ databases">
        <title>Draft genome sequence of Muricauda sp. 176CP4-71.</title>
        <authorList>
            <person name="Park J.-S."/>
        </authorList>
    </citation>
    <scope>NUCLEOTIDE SEQUENCE [LARGE SCALE GENOMIC DNA]</scope>
    <source>
        <strain evidence="2 3">176CP4-71</strain>
    </source>
</reference>
<evidence type="ECO:0000313" key="2">
    <source>
        <dbReference type="EMBL" id="TAI48092.1"/>
    </source>
</evidence>